<evidence type="ECO:0000256" key="1">
    <source>
        <dbReference type="ARBA" id="ARBA00023125"/>
    </source>
</evidence>
<feature type="DNA-binding region" description="H-T-H motif" evidence="2">
    <location>
        <begin position="29"/>
        <end position="48"/>
    </location>
</feature>
<evidence type="ECO:0000256" key="2">
    <source>
        <dbReference type="PROSITE-ProRule" id="PRU00335"/>
    </source>
</evidence>
<keyword evidence="6" id="KW-1185">Reference proteome</keyword>
<sequence length="211" mass="22189">MHKRSEQTRQALVRATAELIADGQLADAGLVNICRVAGVSRGALYHHFSSTAELVAEVRAQASARTTALVEGAFAGPAADAPARLSTALGVAMSEEQLVRAGMRLGQNGTDGPPRLRDEVLSLMRDRIAAPSAAGEGAETGAEGWAEGASDAPERVQLADLAVVVTAGLQSLGYTDRRWWDPETSERIWSMLEPLFAPVERAGVSSAAARD</sequence>
<accession>A0ABW6YKL6</accession>
<evidence type="ECO:0000256" key="3">
    <source>
        <dbReference type="SAM" id="MobiDB-lite"/>
    </source>
</evidence>
<protein>
    <submittedName>
        <fullName evidence="5">TetR family transcriptional regulator</fullName>
    </submittedName>
</protein>
<evidence type="ECO:0000313" key="6">
    <source>
        <dbReference type="Proteomes" id="UP001603013"/>
    </source>
</evidence>
<keyword evidence="1 2" id="KW-0238">DNA-binding</keyword>
<dbReference type="InterPro" id="IPR001647">
    <property type="entry name" value="HTH_TetR"/>
</dbReference>
<reference evidence="5 6" key="1">
    <citation type="submission" date="2024-10" db="EMBL/GenBank/DDBJ databases">
        <title>The Natural Products Discovery Center: Release of the First 8490 Sequenced Strains for Exploring Actinobacteria Biosynthetic Diversity.</title>
        <authorList>
            <person name="Kalkreuter E."/>
            <person name="Kautsar S.A."/>
            <person name="Yang D."/>
            <person name="Bader C.D."/>
            <person name="Teijaro C.N."/>
            <person name="Fluegel L."/>
            <person name="Davis C.M."/>
            <person name="Simpson J.R."/>
            <person name="Lauterbach L."/>
            <person name="Steele A.D."/>
            <person name="Gui C."/>
            <person name="Meng S."/>
            <person name="Li G."/>
            <person name="Viehrig K."/>
            <person name="Ye F."/>
            <person name="Su P."/>
            <person name="Kiefer A.F."/>
            <person name="Nichols A."/>
            <person name="Cepeda A.J."/>
            <person name="Yan W."/>
            <person name="Fan B."/>
            <person name="Jiang Y."/>
            <person name="Adhikari A."/>
            <person name="Zheng C.-J."/>
            <person name="Schuster L."/>
            <person name="Cowan T.M."/>
            <person name="Smanski M.J."/>
            <person name="Chevrette M.G."/>
            <person name="De Carvalho L.P.S."/>
            <person name="Shen B."/>
        </authorList>
    </citation>
    <scope>NUCLEOTIDE SEQUENCE [LARGE SCALE GENOMIC DNA]</scope>
    <source>
        <strain evidence="5 6">NPDC015755</strain>
    </source>
</reference>
<evidence type="ECO:0000313" key="5">
    <source>
        <dbReference type="EMBL" id="MFF8280416.1"/>
    </source>
</evidence>
<organism evidence="5 6">
    <name type="scientific">Streptomyces lateritius</name>
    <dbReference type="NCBI Taxonomy" id="67313"/>
    <lineage>
        <taxon>Bacteria</taxon>
        <taxon>Bacillati</taxon>
        <taxon>Actinomycetota</taxon>
        <taxon>Actinomycetes</taxon>
        <taxon>Kitasatosporales</taxon>
        <taxon>Streptomycetaceae</taxon>
        <taxon>Streptomyces</taxon>
    </lineage>
</organism>
<name>A0ABW6YKL6_9ACTN</name>
<dbReference type="Proteomes" id="UP001603013">
    <property type="component" value="Unassembled WGS sequence"/>
</dbReference>
<gene>
    <name evidence="5" type="ORF">ACF05T_30730</name>
</gene>
<dbReference type="RefSeq" id="WP_391937254.1">
    <property type="nucleotide sequence ID" value="NZ_JBIBSM010000021.1"/>
</dbReference>
<feature type="region of interest" description="Disordered" evidence="3">
    <location>
        <begin position="132"/>
        <end position="151"/>
    </location>
</feature>
<feature type="compositionally biased region" description="Low complexity" evidence="3">
    <location>
        <begin position="132"/>
        <end position="149"/>
    </location>
</feature>
<dbReference type="InterPro" id="IPR009057">
    <property type="entry name" value="Homeodomain-like_sf"/>
</dbReference>
<proteinExistence type="predicted"/>
<dbReference type="Gene3D" id="1.10.357.10">
    <property type="entry name" value="Tetracycline Repressor, domain 2"/>
    <property type="match status" value="1"/>
</dbReference>
<dbReference type="PROSITE" id="PS50977">
    <property type="entry name" value="HTH_TETR_2"/>
    <property type="match status" value="1"/>
</dbReference>
<dbReference type="PRINTS" id="PR00455">
    <property type="entry name" value="HTHTETR"/>
</dbReference>
<feature type="domain" description="HTH tetR-type" evidence="4">
    <location>
        <begin position="6"/>
        <end position="66"/>
    </location>
</feature>
<evidence type="ECO:0000259" key="4">
    <source>
        <dbReference type="PROSITE" id="PS50977"/>
    </source>
</evidence>
<dbReference type="SUPFAM" id="SSF46689">
    <property type="entry name" value="Homeodomain-like"/>
    <property type="match status" value="1"/>
</dbReference>
<dbReference type="Pfam" id="PF00440">
    <property type="entry name" value="TetR_N"/>
    <property type="match status" value="1"/>
</dbReference>
<comment type="caution">
    <text evidence="5">The sequence shown here is derived from an EMBL/GenBank/DDBJ whole genome shotgun (WGS) entry which is preliminary data.</text>
</comment>
<dbReference type="EMBL" id="JBIBSM010000021">
    <property type="protein sequence ID" value="MFF8280416.1"/>
    <property type="molecule type" value="Genomic_DNA"/>
</dbReference>